<dbReference type="CDD" id="cd02042">
    <property type="entry name" value="ParAB_family"/>
    <property type="match status" value="1"/>
</dbReference>
<dbReference type="InterPro" id="IPR027417">
    <property type="entry name" value="P-loop_NTPase"/>
</dbReference>
<accession>A0ABV7G3P3</accession>
<dbReference type="InterPro" id="IPR025669">
    <property type="entry name" value="AAA_dom"/>
</dbReference>
<dbReference type="PANTHER" id="PTHR13696:SF99">
    <property type="entry name" value="COBYRINIC ACID AC-DIAMIDE SYNTHASE"/>
    <property type="match status" value="1"/>
</dbReference>
<feature type="domain" description="AAA" evidence="1">
    <location>
        <begin position="80"/>
        <end position="262"/>
    </location>
</feature>
<dbReference type="Pfam" id="PF13614">
    <property type="entry name" value="AAA_31"/>
    <property type="match status" value="1"/>
</dbReference>
<dbReference type="EMBL" id="JBHRTN010000014">
    <property type="protein sequence ID" value="MFC3126174.1"/>
    <property type="molecule type" value="Genomic_DNA"/>
</dbReference>
<evidence type="ECO:0000259" key="1">
    <source>
        <dbReference type="Pfam" id="PF13614"/>
    </source>
</evidence>
<evidence type="ECO:0000313" key="2">
    <source>
        <dbReference type="EMBL" id="MFC3126174.1"/>
    </source>
</evidence>
<organism evidence="2 3">
    <name type="scientific">Teichococcus globiformis</name>
    <dbReference type="NCBI Taxonomy" id="2307229"/>
    <lineage>
        <taxon>Bacteria</taxon>
        <taxon>Pseudomonadati</taxon>
        <taxon>Pseudomonadota</taxon>
        <taxon>Alphaproteobacteria</taxon>
        <taxon>Acetobacterales</taxon>
        <taxon>Roseomonadaceae</taxon>
        <taxon>Roseomonas</taxon>
    </lineage>
</organism>
<dbReference type="SUPFAM" id="SSF47413">
    <property type="entry name" value="lambda repressor-like DNA-binding domains"/>
    <property type="match status" value="1"/>
</dbReference>
<keyword evidence="3" id="KW-1185">Reference proteome</keyword>
<dbReference type="InterPro" id="IPR050678">
    <property type="entry name" value="DNA_Partitioning_ATPase"/>
</dbReference>
<reference evidence="3" key="1">
    <citation type="journal article" date="2019" name="Int. J. Syst. Evol. Microbiol.">
        <title>The Global Catalogue of Microorganisms (GCM) 10K type strain sequencing project: providing services to taxonomists for standard genome sequencing and annotation.</title>
        <authorList>
            <consortium name="The Broad Institute Genomics Platform"/>
            <consortium name="The Broad Institute Genome Sequencing Center for Infectious Disease"/>
            <person name="Wu L."/>
            <person name="Ma J."/>
        </authorList>
    </citation>
    <scope>NUCLEOTIDE SEQUENCE [LARGE SCALE GENOMIC DNA]</scope>
    <source>
        <strain evidence="3">KCTC 52094</strain>
    </source>
</reference>
<dbReference type="InterPro" id="IPR001387">
    <property type="entry name" value="Cro/C1-type_HTH"/>
</dbReference>
<dbReference type="InterPro" id="IPR010982">
    <property type="entry name" value="Lambda_DNA-bd_dom_sf"/>
</dbReference>
<dbReference type="RefSeq" id="WP_379597342.1">
    <property type="nucleotide sequence ID" value="NZ_JBHRTN010000014.1"/>
</dbReference>
<protein>
    <submittedName>
        <fullName evidence="2">AAA family ATPase</fullName>
    </submittedName>
</protein>
<gene>
    <name evidence="2" type="ORF">ACFOD4_13985</name>
</gene>
<dbReference type="Gene3D" id="1.10.260.40">
    <property type="entry name" value="lambda repressor-like DNA-binding domains"/>
    <property type="match status" value="1"/>
</dbReference>
<evidence type="ECO:0000313" key="3">
    <source>
        <dbReference type="Proteomes" id="UP001595593"/>
    </source>
</evidence>
<proteinExistence type="predicted"/>
<dbReference type="SUPFAM" id="SSF52540">
    <property type="entry name" value="P-loop containing nucleoside triphosphate hydrolases"/>
    <property type="match status" value="1"/>
</dbReference>
<name>A0ABV7G3P3_9PROT</name>
<sequence length="357" mass="38237">MPELVSERHEGIGMDGAGLRALRQQLRLSQSELKDALNRGLDRSYDKPRVSRWENGREPIPEEVIRAVQGMAEDRPRHARIIVLANQKGGVGKTTSALNLACGLARRGARVLLADLDPQATASVAMMAVGSVEAYRQGRTMAHVILRDLPLEQAIFTQDDPLLNGQAGFDLVPSHIDLAETDGRREPGFDVALREALEAVRDRYDVIIVDAPPNLGVLTVMGLTAADAVLIPVRTEPYDSMGVGLILSTIGKVQRRLNPALRVAGILPTQFGARKSVDREVLSQLIVAMGERAPVLEAVPSSAVFGHAARNGRIALEASPTASAVAVYGRLATALLAGGDLPRADLPSPALEPEHGR</sequence>
<dbReference type="CDD" id="cd00093">
    <property type="entry name" value="HTH_XRE"/>
    <property type="match status" value="1"/>
</dbReference>
<comment type="caution">
    <text evidence="2">The sequence shown here is derived from an EMBL/GenBank/DDBJ whole genome shotgun (WGS) entry which is preliminary data.</text>
</comment>
<dbReference type="Gene3D" id="3.40.50.300">
    <property type="entry name" value="P-loop containing nucleotide triphosphate hydrolases"/>
    <property type="match status" value="1"/>
</dbReference>
<dbReference type="Proteomes" id="UP001595593">
    <property type="component" value="Unassembled WGS sequence"/>
</dbReference>
<dbReference type="PANTHER" id="PTHR13696">
    <property type="entry name" value="P-LOOP CONTAINING NUCLEOSIDE TRIPHOSPHATE HYDROLASE"/>
    <property type="match status" value="1"/>
</dbReference>